<keyword evidence="3" id="KW-1185">Reference proteome</keyword>
<dbReference type="Proteomes" id="UP000291822">
    <property type="component" value="Unassembled WGS sequence"/>
</dbReference>
<evidence type="ECO:0000256" key="1">
    <source>
        <dbReference type="SAM" id="MobiDB-lite"/>
    </source>
</evidence>
<reference evidence="2 3" key="1">
    <citation type="submission" date="2019-02" db="EMBL/GenBank/DDBJ databases">
        <title>Dyella amyloliquefaciens sp. nov., isolated from forest soil.</title>
        <authorList>
            <person name="Gao Z.-H."/>
            <person name="Qiu L.-H."/>
        </authorList>
    </citation>
    <scope>NUCLEOTIDE SEQUENCE [LARGE SCALE GENOMIC DNA]</scope>
    <source>
        <strain evidence="2 3">KACC 12747</strain>
    </source>
</reference>
<feature type="region of interest" description="Disordered" evidence="1">
    <location>
        <begin position="621"/>
        <end position="654"/>
    </location>
</feature>
<feature type="region of interest" description="Disordered" evidence="1">
    <location>
        <begin position="236"/>
        <end position="271"/>
    </location>
</feature>
<name>A0A4R0YPT5_9GAMM</name>
<gene>
    <name evidence="2" type="ORF">EZM97_25625</name>
</gene>
<proteinExistence type="predicted"/>
<evidence type="ECO:0000313" key="2">
    <source>
        <dbReference type="EMBL" id="TCI08045.1"/>
    </source>
</evidence>
<dbReference type="InterPro" id="IPR012434">
    <property type="entry name" value="DUF1631"/>
</dbReference>
<protein>
    <submittedName>
        <fullName evidence="2">DUF1631 family protein</fullName>
    </submittedName>
</protein>
<organism evidence="2 3">
    <name type="scientific">Dyella soli</name>
    <dbReference type="NCBI Taxonomy" id="522319"/>
    <lineage>
        <taxon>Bacteria</taxon>
        <taxon>Pseudomonadati</taxon>
        <taxon>Pseudomonadota</taxon>
        <taxon>Gammaproteobacteria</taxon>
        <taxon>Lysobacterales</taxon>
        <taxon>Rhodanobacteraceae</taxon>
        <taxon>Dyella</taxon>
    </lineage>
</organism>
<dbReference type="Pfam" id="PF07793">
    <property type="entry name" value="DUF1631"/>
    <property type="match status" value="1"/>
</dbReference>
<dbReference type="EMBL" id="SJTG01000004">
    <property type="protein sequence ID" value="TCI08045.1"/>
    <property type="molecule type" value="Genomic_DNA"/>
</dbReference>
<accession>A0A4R0YPT5</accession>
<dbReference type="RefSeq" id="WP_131152012.1">
    <property type="nucleotide sequence ID" value="NZ_SJTG01000004.1"/>
</dbReference>
<evidence type="ECO:0000313" key="3">
    <source>
        <dbReference type="Proteomes" id="UP000291822"/>
    </source>
</evidence>
<dbReference type="AlphaFoldDB" id="A0A4R0YPT5"/>
<comment type="caution">
    <text evidence="2">The sequence shown here is derived from an EMBL/GenBank/DDBJ whole genome shotgun (WGS) entry which is preliminary data.</text>
</comment>
<sequence length="757" mass="84163">MDVEQQGRRQPFAWGRNDRFDSERWGPRTRRLVEETYALCISWLEAPLRICIADAEQRLFAAAERAHNHMDQQVHLTVRQQLQANRSTLEQHFAAALRRRFGHLGEEVDAITTSAHQPLSLVEQSDHEQTVALGKLAARGESRNATLLFELGYRFAVLVSMPPLEGLALPLGPHAMARAFHDAGQFIDMPVQHRLMLLDSFESAVSSHLATLYETVNQHLVGDGILPQLRAFPVVRQPERQRTASAAAPRERAPEPTPEPAPEAAPVAASQHPDHIAVLDSLREMLARQRSGYGTMPAGGRPATPEELELALGAVQHHLAHVTEQATRELQSAQRLREELLMQLNAGKTPDAQRTHLSAEQNDTVELVSLLFDQLGNQLNKGSNAHSLLGELQLPLLRMAVTDRGFFDQREHPARKLLGTVAEAANDWLDGSEGDPDRGLSTKLSQLVERARREPPSTGLYTSLLADIEHHLGMLNRKAQIAERRQIEAMQGRERLELARRQAARLMAERFELNPPRGLLRTLLERAWSDVLALTLLRNGEESDVFAARLRITDQLLGRLPVDDRERLLQEVETGLQQIGMHADEANQVAQRLAGVPDSAPAGTKDKDDAPTATGLAMKLKQHQRLGEHQVSSESVQAPAAPQSPHVPTPSEQRIHEHLRKLPFGSWFEFIDPASGRITPRKLAWYSPVSGNSLFVTRRGLRSEEISLERLAHEMASGRVREAVKSRDSLLDRAMHALTGSLRSAASPADESKDAQS</sequence>